<name>L1QK48_9CLOT</name>
<keyword evidence="3" id="KW-1185">Reference proteome</keyword>
<dbReference type="AlphaFoldDB" id="L1QK48"/>
<reference evidence="2 3" key="1">
    <citation type="submission" date="2012-05" db="EMBL/GenBank/DDBJ databases">
        <authorList>
            <person name="Weinstock G."/>
            <person name="Sodergren E."/>
            <person name="Lobos E.A."/>
            <person name="Fulton L."/>
            <person name="Fulton R."/>
            <person name="Courtney L."/>
            <person name="Fronick C."/>
            <person name="O'Laughlin M."/>
            <person name="Godfrey J."/>
            <person name="Wilson R.M."/>
            <person name="Miner T."/>
            <person name="Farmer C."/>
            <person name="Delehaunty K."/>
            <person name="Cordes M."/>
            <person name="Minx P."/>
            <person name="Tomlinson C."/>
            <person name="Chen J."/>
            <person name="Wollam A."/>
            <person name="Pepin K.H."/>
            <person name="Bhonagiri V."/>
            <person name="Zhang X."/>
            <person name="Suruliraj S."/>
            <person name="Warren W."/>
            <person name="Mitreva M."/>
            <person name="Mardis E.R."/>
            <person name="Wilson R.K."/>
        </authorList>
    </citation>
    <scope>NUCLEOTIDE SEQUENCE [LARGE SCALE GENOMIC DNA]</scope>
    <source>
        <strain evidence="2 3">DSM 1785</strain>
    </source>
</reference>
<dbReference type="InterPro" id="IPR035168">
    <property type="entry name" value="DUF5317"/>
</dbReference>
<keyword evidence="1" id="KW-0472">Membrane</keyword>
<evidence type="ECO:0008006" key="4">
    <source>
        <dbReference type="Google" id="ProtNLM"/>
    </source>
</evidence>
<dbReference type="EMBL" id="AMEZ01000025">
    <property type="protein sequence ID" value="EKY28338.1"/>
    <property type="molecule type" value="Genomic_DNA"/>
</dbReference>
<gene>
    <name evidence="2" type="ORF">HMPREF0216_00860</name>
</gene>
<dbReference type="RefSeq" id="WP_005211392.1">
    <property type="nucleotide sequence ID" value="NZ_KB291617.1"/>
</dbReference>
<feature type="transmembrane region" description="Helical" evidence="1">
    <location>
        <begin position="52"/>
        <end position="70"/>
    </location>
</feature>
<feature type="transmembrane region" description="Helical" evidence="1">
    <location>
        <begin position="77"/>
        <end position="98"/>
    </location>
</feature>
<dbReference type="Pfam" id="PF17248">
    <property type="entry name" value="DUF5317"/>
    <property type="match status" value="1"/>
</dbReference>
<proteinExistence type="predicted"/>
<dbReference type="OrthoDB" id="1906557at2"/>
<keyword evidence="1" id="KW-1133">Transmembrane helix</keyword>
<accession>L1QK48</accession>
<feature type="transmembrane region" description="Helical" evidence="1">
    <location>
        <begin position="21"/>
        <end position="40"/>
    </location>
</feature>
<evidence type="ECO:0000256" key="1">
    <source>
        <dbReference type="SAM" id="Phobius"/>
    </source>
</evidence>
<feature type="transmembrane region" description="Helical" evidence="1">
    <location>
        <begin position="148"/>
        <end position="169"/>
    </location>
</feature>
<dbReference type="HOGENOM" id="CLU_1458914_0_0_9"/>
<comment type="caution">
    <text evidence="2">The sequence shown here is derived from an EMBL/GenBank/DDBJ whole genome shotgun (WGS) entry which is preliminary data.</text>
</comment>
<evidence type="ECO:0000313" key="2">
    <source>
        <dbReference type="EMBL" id="EKY28338.1"/>
    </source>
</evidence>
<organism evidence="2 3">
    <name type="scientific">Clostridium celatum DSM 1785</name>
    <dbReference type="NCBI Taxonomy" id="545697"/>
    <lineage>
        <taxon>Bacteria</taxon>
        <taxon>Bacillati</taxon>
        <taxon>Bacillota</taxon>
        <taxon>Clostridia</taxon>
        <taxon>Eubacteriales</taxon>
        <taxon>Clostridiaceae</taxon>
        <taxon>Clostridium</taxon>
    </lineage>
</organism>
<dbReference type="eggNOG" id="ENOG5030JTI">
    <property type="taxonomic scope" value="Bacteria"/>
</dbReference>
<dbReference type="Proteomes" id="UP000010420">
    <property type="component" value="Unassembled WGS sequence"/>
</dbReference>
<protein>
    <recommendedName>
        <fullName evidence="4">DUF5317 domain-containing protein</fullName>
    </recommendedName>
</protein>
<dbReference type="PATRIC" id="fig|545697.3.peg.847"/>
<evidence type="ECO:0000313" key="3">
    <source>
        <dbReference type="Proteomes" id="UP000010420"/>
    </source>
</evidence>
<keyword evidence="1" id="KW-0812">Transmembrane</keyword>
<dbReference type="STRING" id="545697.HMPREF0216_00860"/>
<sequence length="186" mass="21228">MFETILIAIIIAKLKRYDIKLLFKNWTIYPIIIFEFIYFIGQTMIFKGNYEVVGLLQSLKSIYLMMYLILIFKYEIYLEAIIGAGCVILGGILNDIAIRSNGGFMPVFPSLSYITGYAKPEGFGLVNDFHILGNSQTNLKILTDYIDLGYSILSIGDILIRIFVFLIIYKSIVKSNKLTKEDDVKC</sequence>